<proteinExistence type="predicted"/>
<dbReference type="RefSeq" id="WP_014762500.1">
    <property type="nucleotide sequence ID" value="NC_018000.1"/>
</dbReference>
<evidence type="ECO:0000313" key="4">
    <source>
        <dbReference type="Proteomes" id="UP000006180"/>
    </source>
</evidence>
<dbReference type="PANTHER" id="PTHR13847">
    <property type="entry name" value="SARCOSINE DEHYDROGENASE-RELATED"/>
    <property type="match status" value="1"/>
</dbReference>
<dbReference type="GO" id="GO:0016491">
    <property type="term" value="F:oxidoreductase activity"/>
    <property type="evidence" value="ECO:0007669"/>
    <property type="project" value="UniProtKB-KW"/>
</dbReference>
<dbReference type="EMBL" id="CP003563">
    <property type="protein sequence ID" value="AFL50319.1"/>
    <property type="molecule type" value="Genomic_DNA"/>
</dbReference>
<dbReference type="PATRIC" id="fig|1185652.3.peg.1793"/>
<accession>I3X363</accession>
<dbReference type="Gene3D" id="3.50.50.60">
    <property type="entry name" value="FAD/NAD(P)-binding domain"/>
    <property type="match status" value="1"/>
</dbReference>
<reference evidence="3 4" key="1">
    <citation type="journal article" date="2012" name="J. Bacteriol.">
        <title>Complete genome sequence of the broad-host-range strain Sinorhizobium fredii USDA257.</title>
        <authorList>
            <person name="Schuldes J."/>
            <person name="Rodriguez Orbegoso M."/>
            <person name="Schmeisser C."/>
            <person name="Krishnan H.B."/>
            <person name="Daniel R."/>
            <person name="Streit W.R."/>
        </authorList>
    </citation>
    <scope>NUCLEOTIDE SEQUENCE [LARGE SCALE GENOMIC DNA]</scope>
    <source>
        <strain evidence="3 4">USDA 257</strain>
    </source>
</reference>
<dbReference type="AlphaFoldDB" id="I3X363"/>
<dbReference type="EC" id="1.-.-.-" evidence="3"/>
<dbReference type="PANTHER" id="PTHR13847:SF281">
    <property type="entry name" value="FAD DEPENDENT OXIDOREDUCTASE DOMAIN-CONTAINING PROTEIN"/>
    <property type="match status" value="1"/>
</dbReference>
<dbReference type="eggNOG" id="COG0665">
    <property type="taxonomic scope" value="Bacteria"/>
</dbReference>
<dbReference type="SUPFAM" id="SSF51905">
    <property type="entry name" value="FAD/NAD(P)-binding domain"/>
    <property type="match status" value="1"/>
</dbReference>
<evidence type="ECO:0000259" key="2">
    <source>
        <dbReference type="Pfam" id="PF01266"/>
    </source>
</evidence>
<dbReference type="GO" id="GO:0005737">
    <property type="term" value="C:cytoplasm"/>
    <property type="evidence" value="ECO:0007669"/>
    <property type="project" value="TreeGrafter"/>
</dbReference>
<protein>
    <submittedName>
        <fullName evidence="3">Putative oxidoreductase OrdL</fullName>
        <ecNumber evidence="3">1.-.-.-</ecNumber>
    </submittedName>
</protein>
<dbReference type="STRING" id="1185652.USDA257_c17310"/>
<name>I3X363_SINF2</name>
<organism evidence="3 4">
    <name type="scientific">Sinorhizobium fredii (strain USDA 257)</name>
    <dbReference type="NCBI Taxonomy" id="1185652"/>
    <lineage>
        <taxon>Bacteria</taxon>
        <taxon>Pseudomonadati</taxon>
        <taxon>Pseudomonadota</taxon>
        <taxon>Alphaproteobacteria</taxon>
        <taxon>Hyphomicrobiales</taxon>
        <taxon>Rhizobiaceae</taxon>
        <taxon>Sinorhizobium/Ensifer group</taxon>
        <taxon>Sinorhizobium</taxon>
    </lineage>
</organism>
<keyword evidence="1 3" id="KW-0560">Oxidoreductase</keyword>
<dbReference type="Proteomes" id="UP000006180">
    <property type="component" value="Chromosome"/>
</dbReference>
<feature type="domain" description="FAD dependent oxidoreductase" evidence="2">
    <location>
        <begin position="41"/>
        <end position="401"/>
    </location>
</feature>
<sequence length="450" mass="49741">MTETILDKSLYRFDEREPSYWEATVTRPAERILQSTVSTEVAIIGGGFTGSSAALHLARDYGIGAVVLDAGSIGWGASGRNGGFVNIPASKLSVAQLVRRFGLEETKRFFAASVEASKLPKALAEEEGFDIKPQGRGWYTVAHHPNRMPKLRDYADRLQNHFQVPCRILEADEFRSTVHNGTEAFGGLHMDVGHALHPLSYCLGIAGAAERRGAELYSSSPVVKWEREGSRHRLVTAGGTVLADRVIVATNGYTSDRLHPSIAGRILPAISNILVTRPLSREELAGQNWLSESPIINTRTLVYYYRLLPDRRILFGARGDVSGNVQSMEKIRQRMSSEFARIFPTLRSVSFDYFWRGVVALSQKLTPSLGQFEEEPSVYYALGYQANGVATAPYAGKLVAKAIGERQRVSAPLPMAGLPARFLIPTARPAALAAAYTWYRFTDWYQDRKA</sequence>
<gene>
    <name evidence="3" type="primary">ordL3</name>
    <name evidence="3" type="ORF">USDA257_c17310</name>
</gene>
<dbReference type="Pfam" id="PF01266">
    <property type="entry name" value="DAO"/>
    <property type="match status" value="1"/>
</dbReference>
<dbReference type="InterPro" id="IPR006076">
    <property type="entry name" value="FAD-dep_OxRdtase"/>
</dbReference>
<evidence type="ECO:0000313" key="3">
    <source>
        <dbReference type="EMBL" id="AFL50319.1"/>
    </source>
</evidence>
<evidence type="ECO:0000256" key="1">
    <source>
        <dbReference type="ARBA" id="ARBA00023002"/>
    </source>
</evidence>
<dbReference type="KEGG" id="sfd:USDA257_c17310"/>
<dbReference type="InterPro" id="IPR036188">
    <property type="entry name" value="FAD/NAD-bd_sf"/>
</dbReference>
<dbReference type="HOGENOM" id="CLU_007884_3_3_5"/>
<dbReference type="Gene3D" id="3.30.9.10">
    <property type="entry name" value="D-Amino Acid Oxidase, subunit A, domain 2"/>
    <property type="match status" value="1"/>
</dbReference>